<protein>
    <submittedName>
        <fullName evidence="3">MOSC domain protein</fullName>
    </submittedName>
</protein>
<dbReference type="GO" id="GO:0003824">
    <property type="term" value="F:catalytic activity"/>
    <property type="evidence" value="ECO:0007669"/>
    <property type="project" value="InterPro"/>
</dbReference>
<dbReference type="InterPro" id="IPR005303">
    <property type="entry name" value="MOCOS_middle"/>
</dbReference>
<dbReference type="Pfam" id="PF03476">
    <property type="entry name" value="MOSC_N"/>
    <property type="match status" value="1"/>
</dbReference>
<dbReference type="OrthoDB" id="17255at2759"/>
<evidence type="ECO:0000259" key="1">
    <source>
        <dbReference type="Pfam" id="PF03473"/>
    </source>
</evidence>
<proteinExistence type="predicted"/>
<sequence length="475" mass="52137">MLLDVLQNLRAALTPSAILGGLAVLLLLLGSAAAGLVCTGRNYALGRELRQLRRIGVAPDQSNMRDQYDAQYDLPPGASASRPIRIKAIYIHPVKSFAPIEVDRALLTKSGFMHDRCFAIAAEVVEPDVDTGARKTFWRFISQRTKPAMSLVKTELWLPHPGSDPNHELVRSGGCVVIRFPDPEPPSWLRWLESLLYTWNPATAPDVSFIAPLNPPTHHVDKMPLRPFVIHGRTAQGIDMGVVPSVAAALPKLKKFLKMADSTPFTLFKCTPDTLVRTTKNLAPLKYIGSPAVHGYTDQQPVNVASLSSVHDFARLLPKENQPLNALRFRANVWITGAPAYDEETWKRCRIVPTSAGGPDAPRRARVDAVLCVVCRTSRCTMPNVDPGRGVFDTDKPAADKKRGRPQPSTALIQHRTVEAGNNAAMGYMGMHCVPEDRSLHEAQEQNAGLYVGVGDEIQVLDRGEHLYGSTGDDY</sequence>
<evidence type="ECO:0000259" key="2">
    <source>
        <dbReference type="Pfam" id="PF03476"/>
    </source>
</evidence>
<feature type="domain" description="MOSC" evidence="1">
    <location>
        <begin position="294"/>
        <end position="458"/>
    </location>
</feature>
<dbReference type="Pfam" id="PF03473">
    <property type="entry name" value="MOSC"/>
    <property type="match status" value="1"/>
</dbReference>
<dbReference type="AlphaFoldDB" id="A0A0A1UVJ0"/>
<reference evidence="3 4" key="1">
    <citation type="submission" date="2014-02" db="EMBL/GenBank/DDBJ databases">
        <title>The genome sequence of the entomopathogenic fungus Metarhizium robertsii ARSEF 2575.</title>
        <authorList>
            <person name="Giuliano Garisto Donzelli B."/>
            <person name="Roe B.A."/>
            <person name="Macmil S.L."/>
            <person name="Krasnoff S.B."/>
            <person name="Gibson D.M."/>
        </authorList>
    </citation>
    <scope>NUCLEOTIDE SEQUENCE [LARGE SCALE GENOMIC DNA]</scope>
    <source>
        <strain evidence="3 4">ARSEF 2575</strain>
    </source>
</reference>
<dbReference type="GO" id="GO:0030170">
    <property type="term" value="F:pyridoxal phosphate binding"/>
    <property type="evidence" value="ECO:0007669"/>
    <property type="project" value="InterPro"/>
</dbReference>
<evidence type="ECO:0000313" key="3">
    <source>
        <dbReference type="EMBL" id="EXV01839.1"/>
    </source>
</evidence>
<dbReference type="GO" id="GO:0030151">
    <property type="term" value="F:molybdenum ion binding"/>
    <property type="evidence" value="ECO:0007669"/>
    <property type="project" value="InterPro"/>
</dbReference>
<gene>
    <name evidence="3" type="ORF">X797_004674</name>
</gene>
<name>A0A0A1UVJ0_9HYPO</name>
<dbReference type="InterPro" id="IPR011037">
    <property type="entry name" value="Pyrv_Knase-like_insert_dom_sf"/>
</dbReference>
<dbReference type="Proteomes" id="UP000030151">
    <property type="component" value="Unassembled WGS sequence"/>
</dbReference>
<dbReference type="SUPFAM" id="SSF50800">
    <property type="entry name" value="PK beta-barrel domain-like"/>
    <property type="match status" value="1"/>
</dbReference>
<organism evidence="3 4">
    <name type="scientific">Metarhizium robertsii</name>
    <dbReference type="NCBI Taxonomy" id="568076"/>
    <lineage>
        <taxon>Eukaryota</taxon>
        <taxon>Fungi</taxon>
        <taxon>Dikarya</taxon>
        <taxon>Ascomycota</taxon>
        <taxon>Pezizomycotina</taxon>
        <taxon>Sordariomycetes</taxon>
        <taxon>Hypocreomycetidae</taxon>
        <taxon>Hypocreales</taxon>
        <taxon>Clavicipitaceae</taxon>
        <taxon>Metarhizium</taxon>
    </lineage>
</organism>
<accession>A0A0A1UVJ0</accession>
<dbReference type="EMBL" id="JELW01000006">
    <property type="protein sequence ID" value="EXV01839.1"/>
    <property type="molecule type" value="Genomic_DNA"/>
</dbReference>
<evidence type="ECO:0000313" key="4">
    <source>
        <dbReference type="Proteomes" id="UP000030151"/>
    </source>
</evidence>
<dbReference type="eggNOG" id="KOG2362">
    <property type="taxonomic scope" value="Eukaryota"/>
</dbReference>
<dbReference type="HOGENOM" id="CLU_028286_7_1_1"/>
<dbReference type="InterPro" id="IPR005302">
    <property type="entry name" value="MoCF_Sase_C"/>
</dbReference>
<feature type="domain" description="Molybdenum cofactor sulfurase middle" evidence="2">
    <location>
        <begin position="85"/>
        <end position="156"/>
    </location>
</feature>
<comment type="caution">
    <text evidence="3">The sequence shown here is derived from an EMBL/GenBank/DDBJ whole genome shotgun (WGS) entry which is preliminary data.</text>
</comment>